<keyword evidence="2" id="KW-0963">Cytoplasm</keyword>
<dbReference type="CDD" id="cd02799">
    <property type="entry name" value="tRNA_bind_EMAP-II_like"/>
    <property type="match status" value="1"/>
</dbReference>
<dbReference type="GO" id="GO:0006431">
    <property type="term" value="P:methionyl-tRNA aminoacylation"/>
    <property type="evidence" value="ECO:0007669"/>
    <property type="project" value="InterPro"/>
</dbReference>
<evidence type="ECO:0000256" key="7">
    <source>
        <dbReference type="ARBA" id="ARBA00022917"/>
    </source>
</evidence>
<dbReference type="Proteomes" id="UP000693970">
    <property type="component" value="Unassembled WGS sequence"/>
</dbReference>
<keyword evidence="3 11" id="KW-0436">Ligase</keyword>
<evidence type="ECO:0000256" key="4">
    <source>
        <dbReference type="ARBA" id="ARBA00022741"/>
    </source>
</evidence>
<comment type="similarity">
    <text evidence="11">Belongs to the class-I aminoacyl-tRNA synthetase family.</text>
</comment>
<dbReference type="FunFam" id="2.40.50.140:FF:000225">
    <property type="entry name" value="tyrosine--tRNA ligase, cytoplasmic"/>
    <property type="match status" value="1"/>
</dbReference>
<proteinExistence type="inferred from homology"/>
<dbReference type="InterPro" id="IPR023457">
    <property type="entry name" value="Met-tRNA_synth_2"/>
</dbReference>
<feature type="domain" description="TRNA-binding" evidence="13">
    <location>
        <begin position="611"/>
        <end position="715"/>
    </location>
</feature>
<protein>
    <recommendedName>
        <fullName evidence="1">methionine--tRNA ligase</fullName>
        <ecNumber evidence="1">6.1.1.10</ecNumber>
    </recommendedName>
    <alternativeName>
        <fullName evidence="9">Methionyl-tRNA synthetase</fullName>
    </alternativeName>
</protein>
<evidence type="ECO:0000259" key="13">
    <source>
        <dbReference type="PROSITE" id="PS50886"/>
    </source>
</evidence>
<dbReference type="Pfam" id="PF19303">
    <property type="entry name" value="Anticodon_3"/>
    <property type="match status" value="1"/>
</dbReference>
<dbReference type="PROSITE" id="PS50886">
    <property type="entry name" value="TRBD"/>
    <property type="match status" value="1"/>
</dbReference>
<evidence type="ECO:0000256" key="2">
    <source>
        <dbReference type="ARBA" id="ARBA00022490"/>
    </source>
</evidence>
<dbReference type="EC" id="6.1.1.10" evidence="1"/>
<dbReference type="GO" id="GO:0000049">
    <property type="term" value="F:tRNA binding"/>
    <property type="evidence" value="ECO:0007669"/>
    <property type="project" value="UniProtKB-UniRule"/>
</dbReference>
<dbReference type="FunFam" id="2.170.220.10:FF:000002">
    <property type="entry name" value="Methionine--tRNA ligase"/>
    <property type="match status" value="1"/>
</dbReference>
<organism evidence="14 15">
    <name type="scientific">Nitzschia inconspicua</name>
    <dbReference type="NCBI Taxonomy" id="303405"/>
    <lineage>
        <taxon>Eukaryota</taxon>
        <taxon>Sar</taxon>
        <taxon>Stramenopiles</taxon>
        <taxon>Ochrophyta</taxon>
        <taxon>Bacillariophyta</taxon>
        <taxon>Bacillariophyceae</taxon>
        <taxon>Bacillariophycidae</taxon>
        <taxon>Bacillariales</taxon>
        <taxon>Bacillariaceae</taxon>
        <taxon>Nitzschia</taxon>
    </lineage>
</organism>
<dbReference type="Pfam" id="PF01588">
    <property type="entry name" value="tRNA_bind"/>
    <property type="match status" value="1"/>
</dbReference>
<dbReference type="OrthoDB" id="24670at2759"/>
<keyword evidence="6 10" id="KW-0694">RNA-binding</keyword>
<evidence type="ECO:0000313" key="15">
    <source>
        <dbReference type="Proteomes" id="UP000693970"/>
    </source>
</evidence>
<name>A0A9K3KZ33_9STRA</name>
<dbReference type="GO" id="GO:0004825">
    <property type="term" value="F:methionine-tRNA ligase activity"/>
    <property type="evidence" value="ECO:0007669"/>
    <property type="project" value="UniProtKB-EC"/>
</dbReference>
<evidence type="ECO:0000256" key="3">
    <source>
        <dbReference type="ARBA" id="ARBA00022598"/>
    </source>
</evidence>
<keyword evidence="4 11" id="KW-0547">Nucleotide-binding</keyword>
<dbReference type="InterPro" id="IPR041872">
    <property type="entry name" value="Anticodon_Met"/>
</dbReference>
<dbReference type="InterPro" id="IPR002547">
    <property type="entry name" value="tRNA-bd_dom"/>
</dbReference>
<comment type="caution">
    <text evidence="14">The sequence shown here is derived from an EMBL/GenBank/DDBJ whole genome shotgun (WGS) entry which is preliminary data.</text>
</comment>
<evidence type="ECO:0000256" key="12">
    <source>
        <dbReference type="SAM" id="MobiDB-lite"/>
    </source>
</evidence>
<evidence type="ECO:0000256" key="1">
    <source>
        <dbReference type="ARBA" id="ARBA00012838"/>
    </source>
</evidence>
<keyword evidence="15" id="KW-1185">Reference proteome</keyword>
<dbReference type="InterPro" id="IPR014758">
    <property type="entry name" value="Met-tRNA_synth"/>
</dbReference>
<keyword evidence="7 11" id="KW-0648">Protein biosynthesis</keyword>
<dbReference type="NCBIfam" id="NF008900">
    <property type="entry name" value="PRK12267.1"/>
    <property type="match status" value="1"/>
</dbReference>
<accession>A0A9K3KZ33</accession>
<dbReference type="PANTHER" id="PTHR43326">
    <property type="entry name" value="METHIONYL-TRNA SYNTHETASE"/>
    <property type="match status" value="1"/>
</dbReference>
<feature type="region of interest" description="Disordered" evidence="12">
    <location>
        <begin position="569"/>
        <end position="611"/>
    </location>
</feature>
<dbReference type="CDD" id="cd07957">
    <property type="entry name" value="Anticodon_Ia_Met"/>
    <property type="match status" value="1"/>
</dbReference>
<evidence type="ECO:0000256" key="6">
    <source>
        <dbReference type="ARBA" id="ARBA00022884"/>
    </source>
</evidence>
<evidence type="ECO:0000256" key="8">
    <source>
        <dbReference type="ARBA" id="ARBA00023146"/>
    </source>
</evidence>
<reference evidence="14" key="1">
    <citation type="journal article" date="2021" name="Sci. Rep.">
        <title>Diploid genomic architecture of Nitzschia inconspicua, an elite biomass production diatom.</title>
        <authorList>
            <person name="Oliver A."/>
            <person name="Podell S."/>
            <person name="Pinowska A."/>
            <person name="Traller J.C."/>
            <person name="Smith S.R."/>
            <person name="McClure R."/>
            <person name="Beliaev A."/>
            <person name="Bohutskyi P."/>
            <person name="Hill E.A."/>
            <person name="Rabines A."/>
            <person name="Zheng H."/>
            <person name="Allen L.Z."/>
            <person name="Kuo A."/>
            <person name="Grigoriev I.V."/>
            <person name="Allen A.E."/>
            <person name="Hazlebeck D."/>
            <person name="Allen E.E."/>
        </authorList>
    </citation>
    <scope>NUCLEOTIDE SEQUENCE</scope>
    <source>
        <strain evidence="14">Hildebrandi</strain>
    </source>
</reference>
<dbReference type="NCBIfam" id="TIGR00398">
    <property type="entry name" value="metG"/>
    <property type="match status" value="1"/>
</dbReference>
<keyword evidence="8 11" id="KW-0030">Aminoacyl-tRNA synthetase</keyword>
<keyword evidence="5 11" id="KW-0067">ATP-binding</keyword>
<gene>
    <name evidence="14" type="ORF">IV203_008255</name>
</gene>
<sequence>MSNEHVEDLGDALESKATIGETHGRWTLLDESTIDYGYLSKTGGAGIQNSDGGFYLTTAINYTNGPAHMGHAYEAATSDVISRFHRLKGDQPCYFVTGADEHGQKIANTAESEGKLPQEICDTYVTGFKNLNQRILITNDDYVRTTSDRHKRVARELWKRCAANGDIYLDAYSGWYNVKEETFVTDNEAELNDFKDPTTGQPLKRVEEESYFFKMSAYQEKLIQHINDNPDFIRPEQHRNNIMNRLTSDELRDLSISRMTFSWGISVPEGFKENHVMYVWIDALSNYLTGVNALGVNDDGSIEGLEKFWPANVHIIGKDILWFHTVIWPCLLMSAGIPLPKTVFAHGFVNDKEGKKMSKSLGNVVDPHDMLDKFHVDTFRWYLCKEAAYGGELSFSEDSMRDMHNADLCDTLGNLVNRATNLNKKFCDGVVADVPAPSNPPVDFASILDSYVAKMDEYDLQGGANVAIQGFRDVNRYLQDEAPWLKKGDEQDIFRKTVVRATLEAIYALAHLLMPFLPIGCKKIFQKLGKEPVALKDVNKDCRNLEAGTATTVGDVLYEKSMSDGELMDKAAASSKKKESYEEAQRRKKEAKAKQSAAGKGGQQENSDQPEFTKVDIRVGKIVKVWNHASADKLFCEEIDVGEDTGPREIASGLREHYSLEDMQDRLVLVVCNLKAAKIVGFNSNGMVLAAKAEDGSKVELVTPPEGANVGERVFIEGLTGEASTSAQMKKKKTWDTVAKDLKTGEGGIATWQGKPIQTSAGPCKVASLVGAPIS</sequence>
<dbReference type="EMBL" id="JAGRRH010000017">
    <property type="protein sequence ID" value="KAG7352207.1"/>
    <property type="molecule type" value="Genomic_DNA"/>
</dbReference>
<keyword evidence="10" id="KW-0820">tRNA-binding</keyword>
<dbReference type="CDD" id="cd00814">
    <property type="entry name" value="MetRS_core"/>
    <property type="match status" value="1"/>
</dbReference>
<dbReference type="InterPro" id="IPR033911">
    <property type="entry name" value="MetRS_core"/>
</dbReference>
<dbReference type="GO" id="GO:0005524">
    <property type="term" value="F:ATP binding"/>
    <property type="evidence" value="ECO:0007669"/>
    <property type="project" value="UniProtKB-KW"/>
</dbReference>
<dbReference type="PANTHER" id="PTHR43326:SF2">
    <property type="entry name" value="METHIONINE--TRNA LIGASE"/>
    <property type="match status" value="1"/>
</dbReference>
<evidence type="ECO:0000256" key="10">
    <source>
        <dbReference type="PROSITE-ProRule" id="PRU00209"/>
    </source>
</evidence>
<evidence type="ECO:0000256" key="11">
    <source>
        <dbReference type="RuleBase" id="RU363039"/>
    </source>
</evidence>
<evidence type="ECO:0000313" key="14">
    <source>
        <dbReference type="EMBL" id="KAG7352207.1"/>
    </source>
</evidence>
<dbReference type="Pfam" id="PF09334">
    <property type="entry name" value="tRNA-synt_1g"/>
    <property type="match status" value="2"/>
</dbReference>
<dbReference type="AlphaFoldDB" id="A0A9K3KZ33"/>
<evidence type="ECO:0000256" key="9">
    <source>
        <dbReference type="ARBA" id="ARBA00030904"/>
    </source>
</evidence>
<dbReference type="InterPro" id="IPR015413">
    <property type="entry name" value="Methionyl/Leucyl_tRNA_Synth"/>
</dbReference>
<reference evidence="14" key="2">
    <citation type="submission" date="2021-04" db="EMBL/GenBank/DDBJ databases">
        <authorList>
            <person name="Podell S."/>
        </authorList>
    </citation>
    <scope>NUCLEOTIDE SEQUENCE</scope>
    <source>
        <strain evidence="14">Hildebrandi</strain>
    </source>
</reference>
<feature type="compositionally biased region" description="Basic and acidic residues" evidence="12">
    <location>
        <begin position="576"/>
        <end position="585"/>
    </location>
</feature>
<evidence type="ECO:0000256" key="5">
    <source>
        <dbReference type="ARBA" id="ARBA00022840"/>
    </source>
</evidence>